<gene>
    <name evidence="1" type="ORF">TNIT0693_LOCUS2868</name>
</gene>
<protein>
    <submittedName>
        <fullName evidence="1">Uncharacterized protein</fullName>
    </submittedName>
</protein>
<reference evidence="1" key="1">
    <citation type="submission" date="2021-01" db="EMBL/GenBank/DDBJ databases">
        <authorList>
            <person name="Corre E."/>
            <person name="Pelletier E."/>
            <person name="Niang G."/>
            <person name="Scheremetjew M."/>
            <person name="Finn R."/>
            <person name="Kale V."/>
            <person name="Holt S."/>
            <person name="Cochrane G."/>
            <person name="Meng A."/>
            <person name="Brown T."/>
            <person name="Cohen L."/>
        </authorList>
    </citation>
    <scope>NUCLEOTIDE SEQUENCE</scope>
</reference>
<dbReference type="EMBL" id="HBFY01007765">
    <property type="protein sequence ID" value="CAD8966017.1"/>
    <property type="molecule type" value="Transcribed_RNA"/>
</dbReference>
<name>A0A7S1E594_9STRA</name>
<organism evidence="1">
    <name type="scientific">Thalassionema nitzschioides</name>
    <dbReference type="NCBI Taxonomy" id="33649"/>
    <lineage>
        <taxon>Eukaryota</taxon>
        <taxon>Sar</taxon>
        <taxon>Stramenopiles</taxon>
        <taxon>Ochrophyta</taxon>
        <taxon>Bacillariophyta</taxon>
        <taxon>Fragilariophyceae</taxon>
        <taxon>Fragilariophycidae</taxon>
        <taxon>Thalassionemales</taxon>
        <taxon>Thalassionemataceae</taxon>
        <taxon>Thalassionema</taxon>
    </lineage>
</organism>
<sequence length="99" mass="10657">MECPDRNIVLPLAHEASTTPAFKGDETKVDPTLKPFPSNPFGCIFTTLGDLQTVASRSELPVPKTSEYTTDGQCPPIGGSWTSKLTAVPLVPRRRKASS</sequence>
<proteinExistence type="predicted"/>
<accession>A0A7S1E594</accession>
<evidence type="ECO:0000313" key="1">
    <source>
        <dbReference type="EMBL" id="CAD8966017.1"/>
    </source>
</evidence>
<dbReference type="AlphaFoldDB" id="A0A7S1E594"/>